<reference evidence="2" key="1">
    <citation type="submission" date="2020-08" db="EMBL/GenBank/DDBJ databases">
        <title>Genome public.</title>
        <authorList>
            <person name="Liu C."/>
            <person name="Sun Q."/>
        </authorList>
    </citation>
    <scope>NUCLEOTIDE SEQUENCE</scope>
    <source>
        <strain evidence="2">H8</strain>
    </source>
</reference>
<dbReference type="Proteomes" id="UP000611762">
    <property type="component" value="Unassembled WGS sequence"/>
</dbReference>
<organism evidence="2 3">
    <name type="scientific">Congzhengia minquanensis</name>
    <dbReference type="NCBI Taxonomy" id="2763657"/>
    <lineage>
        <taxon>Bacteria</taxon>
        <taxon>Bacillati</taxon>
        <taxon>Bacillota</taxon>
        <taxon>Clostridia</taxon>
        <taxon>Eubacteriales</taxon>
        <taxon>Oscillospiraceae</taxon>
        <taxon>Congzhengia</taxon>
    </lineage>
</organism>
<dbReference type="EMBL" id="JACRSU010000004">
    <property type="protein sequence ID" value="MBC8541460.1"/>
    <property type="molecule type" value="Genomic_DNA"/>
</dbReference>
<keyword evidence="1" id="KW-0812">Transmembrane</keyword>
<protein>
    <submittedName>
        <fullName evidence="2">Uncharacterized protein</fullName>
    </submittedName>
</protein>
<dbReference type="AlphaFoldDB" id="A0A926HZR9"/>
<accession>A0A926HZR9</accession>
<keyword evidence="1" id="KW-1133">Transmembrane helix</keyword>
<keyword evidence="3" id="KW-1185">Reference proteome</keyword>
<sequence>MDLFCEYLVKKKSMSDNLKRAGLILACAAVCFAIIYFSLFVKRAFISAMPILVAAAIYGTVIFGRNFSLEYEYIFTNGVLDIDVIKGRARRAKLISVPCRKIEYMGPVKEKRDSQNKVVDAVYDEKRPGKYVVTFSDRGEKTDLYFQPPEKLLLNMKKYNPRNINI</sequence>
<feature type="transmembrane region" description="Helical" evidence="1">
    <location>
        <begin position="45"/>
        <end position="64"/>
    </location>
</feature>
<feature type="transmembrane region" description="Helical" evidence="1">
    <location>
        <begin position="21"/>
        <end position="39"/>
    </location>
</feature>
<dbReference type="RefSeq" id="WP_249313493.1">
    <property type="nucleotide sequence ID" value="NZ_JACRSU010000004.1"/>
</dbReference>
<dbReference type="Pfam" id="PF19601">
    <property type="entry name" value="DUF6106"/>
    <property type="match status" value="1"/>
</dbReference>
<gene>
    <name evidence="2" type="ORF">H8698_10780</name>
</gene>
<evidence type="ECO:0000313" key="3">
    <source>
        <dbReference type="Proteomes" id="UP000611762"/>
    </source>
</evidence>
<proteinExistence type="predicted"/>
<name>A0A926HZR9_9FIRM</name>
<dbReference type="InterPro" id="IPR046088">
    <property type="entry name" value="DUF6106"/>
</dbReference>
<comment type="caution">
    <text evidence="2">The sequence shown here is derived from an EMBL/GenBank/DDBJ whole genome shotgun (WGS) entry which is preliminary data.</text>
</comment>
<evidence type="ECO:0000313" key="2">
    <source>
        <dbReference type="EMBL" id="MBC8541460.1"/>
    </source>
</evidence>
<keyword evidence="1" id="KW-0472">Membrane</keyword>
<evidence type="ECO:0000256" key="1">
    <source>
        <dbReference type="SAM" id="Phobius"/>
    </source>
</evidence>